<comment type="caution">
    <text evidence="2">The sequence shown here is derived from an EMBL/GenBank/DDBJ whole genome shotgun (WGS) entry which is preliminary data.</text>
</comment>
<dbReference type="OrthoDB" id="3550792at2759"/>
<dbReference type="Proteomes" id="UP000664132">
    <property type="component" value="Unassembled WGS sequence"/>
</dbReference>
<name>A0A8H7SZT3_9HELO</name>
<reference evidence="2" key="1">
    <citation type="submission" date="2021-02" db="EMBL/GenBank/DDBJ databases">
        <title>Genome sequence Cadophora malorum strain M34.</title>
        <authorList>
            <person name="Stefanovic E."/>
            <person name="Vu D."/>
            <person name="Scully C."/>
            <person name="Dijksterhuis J."/>
            <person name="Roader J."/>
            <person name="Houbraken J."/>
        </authorList>
    </citation>
    <scope>NUCLEOTIDE SEQUENCE</scope>
    <source>
        <strain evidence="2">M34</strain>
    </source>
</reference>
<feature type="region of interest" description="Disordered" evidence="1">
    <location>
        <begin position="125"/>
        <end position="156"/>
    </location>
</feature>
<accession>A0A8H7SZT3</accession>
<feature type="compositionally biased region" description="Polar residues" evidence="1">
    <location>
        <begin position="379"/>
        <end position="393"/>
    </location>
</feature>
<evidence type="ECO:0000256" key="1">
    <source>
        <dbReference type="SAM" id="MobiDB-lite"/>
    </source>
</evidence>
<proteinExistence type="predicted"/>
<sequence>MALKQRPVLQDPGYDSVREICASLGYKSETKTHRHFKILSTKTANYRKRFVGDSATLTEFPLSNVAPEVQACASGFLDQHSHLFPSSTEAIAFSWPTYPSDKSKILSGVAKLMCAQEYLRQKNARDKATKGNANHGLENQSPSVVDSNPSTSITSLTGKQLPSQILRCTIDGPANSESESEDDQDIEELRRIIGVHLNDVYPLSHSFDGKASEWLFTSEKCPDDVEPFAFRYLHEHNLYNSKAENIDAIHTFSKVLKQHLSVACPPSKDHKIFKRCEQLVQRATRKWDAGGYGILTRKNGMIRKTPMFEHAWMHHRRRWIDEVYSGVTDGLLEISPPIHSLVFITSEITPSIGTKRAAEDNDGAQSPRKSKVQPHRSPIETTTNTQTSENHYPTQSLLPEFTQYGSTRAPEATMINLSPGAQTQHWFQFSPDNTPSPAVPADDPWEIPSELNISSTGENILDEVSPLCQSSAGTNLGFSGPAGSNFYAPYNIDSPPAVKTEPFSPASHRDEMLYDGLPATAQRTGSVPSQAQSVTINLTTPIAERPKLYFAIENSRGMPDTSPSQLVSGPTFRDSSLPAFFELVGSRSNKPTPLLTDITLRYTWINQNAVVANRHIGEEAWEDIKEDVLEFFRMSREEDSARKRFHVWVRVGDTTKAAKNASRDDI</sequence>
<organism evidence="2 3">
    <name type="scientific">Cadophora malorum</name>
    <dbReference type="NCBI Taxonomy" id="108018"/>
    <lineage>
        <taxon>Eukaryota</taxon>
        <taxon>Fungi</taxon>
        <taxon>Dikarya</taxon>
        <taxon>Ascomycota</taxon>
        <taxon>Pezizomycotina</taxon>
        <taxon>Leotiomycetes</taxon>
        <taxon>Helotiales</taxon>
        <taxon>Ploettnerulaceae</taxon>
        <taxon>Cadophora</taxon>
    </lineage>
</organism>
<protein>
    <submittedName>
        <fullName evidence="2">Uncharacterized protein</fullName>
    </submittedName>
</protein>
<keyword evidence="3" id="KW-1185">Reference proteome</keyword>
<feature type="compositionally biased region" description="Polar residues" evidence="1">
    <location>
        <begin position="137"/>
        <end position="156"/>
    </location>
</feature>
<evidence type="ECO:0000313" key="3">
    <source>
        <dbReference type="Proteomes" id="UP000664132"/>
    </source>
</evidence>
<dbReference type="AlphaFoldDB" id="A0A8H7SZT3"/>
<evidence type="ECO:0000313" key="2">
    <source>
        <dbReference type="EMBL" id="KAG4410934.1"/>
    </source>
</evidence>
<feature type="region of interest" description="Disordered" evidence="1">
    <location>
        <begin position="355"/>
        <end position="393"/>
    </location>
</feature>
<gene>
    <name evidence="2" type="ORF">IFR04_015932</name>
</gene>
<dbReference type="EMBL" id="JAFJYH010000553">
    <property type="protein sequence ID" value="KAG4410934.1"/>
    <property type="molecule type" value="Genomic_DNA"/>
</dbReference>